<dbReference type="CDD" id="cd00130">
    <property type="entry name" value="PAS"/>
    <property type="match status" value="1"/>
</dbReference>
<keyword evidence="7" id="KW-0808">Transferase</keyword>
<evidence type="ECO:0000256" key="6">
    <source>
        <dbReference type="ARBA" id="ARBA00022643"/>
    </source>
</evidence>
<protein>
    <recommendedName>
        <fullName evidence="3">Blue-light-activated histidine kinase</fullName>
        <ecNumber evidence="2">2.7.13.3</ecNumber>
    </recommendedName>
</protein>
<gene>
    <name evidence="14" type="ORF">D8780_00780</name>
</gene>
<feature type="domain" description="PAC" evidence="13">
    <location>
        <begin position="162"/>
        <end position="216"/>
    </location>
</feature>
<evidence type="ECO:0000256" key="2">
    <source>
        <dbReference type="ARBA" id="ARBA00012438"/>
    </source>
</evidence>
<accession>A0A3L7J948</accession>
<evidence type="ECO:0000256" key="4">
    <source>
        <dbReference type="ARBA" id="ARBA00022553"/>
    </source>
</evidence>
<keyword evidence="8" id="KW-0547">Nucleotide-binding</keyword>
<evidence type="ECO:0000256" key="9">
    <source>
        <dbReference type="ARBA" id="ARBA00022777"/>
    </source>
</evidence>
<dbReference type="Proteomes" id="UP000281094">
    <property type="component" value="Unassembled WGS sequence"/>
</dbReference>
<dbReference type="InterPro" id="IPR036890">
    <property type="entry name" value="HATPase_C_sf"/>
</dbReference>
<evidence type="ECO:0000256" key="7">
    <source>
        <dbReference type="ARBA" id="ARBA00022679"/>
    </source>
</evidence>
<dbReference type="InterPro" id="IPR011102">
    <property type="entry name" value="Sig_transdc_His_kinase_HWE"/>
</dbReference>
<dbReference type="PANTHER" id="PTHR47429">
    <property type="entry name" value="PROTEIN TWIN LOV 1"/>
    <property type="match status" value="1"/>
</dbReference>
<evidence type="ECO:0000256" key="8">
    <source>
        <dbReference type="ARBA" id="ARBA00022741"/>
    </source>
</evidence>
<dbReference type="Gene3D" id="3.30.565.10">
    <property type="entry name" value="Histidine kinase-like ATPase, C-terminal domain"/>
    <property type="match status" value="1"/>
</dbReference>
<dbReference type="Pfam" id="PF07536">
    <property type="entry name" value="HWE_HK"/>
    <property type="match status" value="1"/>
</dbReference>
<dbReference type="InterPro" id="IPR000014">
    <property type="entry name" value="PAS"/>
</dbReference>
<dbReference type="SUPFAM" id="SSF55785">
    <property type="entry name" value="PYP-like sensor domain (PAS domain)"/>
    <property type="match status" value="1"/>
</dbReference>
<keyword evidence="11" id="KW-0157">Chromophore</keyword>
<evidence type="ECO:0000256" key="10">
    <source>
        <dbReference type="ARBA" id="ARBA00022840"/>
    </source>
</evidence>
<dbReference type="Pfam" id="PF13426">
    <property type="entry name" value="PAS_9"/>
    <property type="match status" value="1"/>
</dbReference>
<evidence type="ECO:0000313" key="15">
    <source>
        <dbReference type="Proteomes" id="UP000281094"/>
    </source>
</evidence>
<evidence type="ECO:0000256" key="1">
    <source>
        <dbReference type="ARBA" id="ARBA00000085"/>
    </source>
</evidence>
<dbReference type="PROSITE" id="PS50112">
    <property type="entry name" value="PAS"/>
    <property type="match status" value="1"/>
</dbReference>
<dbReference type="EC" id="2.7.13.3" evidence="2"/>
<keyword evidence="9" id="KW-0418">Kinase</keyword>
<evidence type="ECO:0000259" key="13">
    <source>
        <dbReference type="PROSITE" id="PS50113"/>
    </source>
</evidence>
<dbReference type="EMBL" id="RCWN01000001">
    <property type="protein sequence ID" value="RLQ86954.1"/>
    <property type="molecule type" value="Genomic_DNA"/>
</dbReference>
<evidence type="ECO:0000256" key="5">
    <source>
        <dbReference type="ARBA" id="ARBA00022630"/>
    </source>
</evidence>
<sequence>MLGCAAADGHYIRCIRANTSHGRYGVWMHEEDENGGPVSDERVTTAFRPEHDPYDNTIGKDHQSRRVFQALQDDVGANRRIAELGIRSDLFFEQALEQTRMAVCVTDPHQPDNPIVFVNNAFEAMTGYAREDIVGKNCRFLQSPRTDPKMVARLRKAIDAEETCVVEILNRRADGTEFYNSLHVGPIYGQDGRLALFYGSQWDVTDLVEERERTMRLKIIGRELNHRIGNMFAVVGSILRLSRPREGEGKQSFIDAENRIQALSRAHQASINMGDNPGGATETVDLHKLVETILLPYQTEQQRNRVTFGGPEISILAHAVSAVSLTLHELSTNAAKHGGLRDGEGTIRVVWSVDDGLLDLRWMERGAGEAKRNPEHKGTGAKLINTLVQSIDATVEREWGEDGLIVRLKMPPSVMA</sequence>
<keyword evidence="4" id="KW-0597">Phosphoprotein</keyword>
<keyword evidence="10" id="KW-0067">ATP-binding</keyword>
<name>A0A3L7J948_9HYPH</name>
<dbReference type="InterPro" id="IPR035965">
    <property type="entry name" value="PAS-like_dom_sf"/>
</dbReference>
<dbReference type="GO" id="GO:0004673">
    <property type="term" value="F:protein histidine kinase activity"/>
    <property type="evidence" value="ECO:0007669"/>
    <property type="project" value="UniProtKB-EC"/>
</dbReference>
<dbReference type="NCBIfam" id="TIGR00229">
    <property type="entry name" value="sensory_box"/>
    <property type="match status" value="1"/>
</dbReference>
<evidence type="ECO:0000256" key="3">
    <source>
        <dbReference type="ARBA" id="ARBA00021740"/>
    </source>
</evidence>
<keyword evidence="15" id="KW-1185">Reference proteome</keyword>
<dbReference type="GO" id="GO:0005524">
    <property type="term" value="F:ATP binding"/>
    <property type="evidence" value="ECO:0007669"/>
    <property type="project" value="UniProtKB-KW"/>
</dbReference>
<keyword evidence="5" id="KW-0285">Flavoprotein</keyword>
<keyword evidence="6" id="KW-0288">FMN</keyword>
<dbReference type="SMART" id="SM00911">
    <property type="entry name" value="HWE_HK"/>
    <property type="match status" value="1"/>
</dbReference>
<comment type="caution">
    <text evidence="14">The sequence shown here is derived from an EMBL/GenBank/DDBJ whole genome shotgun (WGS) entry which is preliminary data.</text>
</comment>
<dbReference type="SMART" id="SM00091">
    <property type="entry name" value="PAS"/>
    <property type="match status" value="1"/>
</dbReference>
<dbReference type="NCBIfam" id="NF010077">
    <property type="entry name" value="PRK13559.1"/>
    <property type="match status" value="1"/>
</dbReference>
<evidence type="ECO:0000256" key="11">
    <source>
        <dbReference type="ARBA" id="ARBA00022991"/>
    </source>
</evidence>
<dbReference type="PROSITE" id="PS50113">
    <property type="entry name" value="PAC"/>
    <property type="match status" value="1"/>
</dbReference>
<organism evidence="14 15">
    <name type="scientific">Notoacmeibacter ruber</name>
    <dbReference type="NCBI Taxonomy" id="2670375"/>
    <lineage>
        <taxon>Bacteria</taxon>
        <taxon>Pseudomonadati</taxon>
        <taxon>Pseudomonadota</taxon>
        <taxon>Alphaproteobacteria</taxon>
        <taxon>Hyphomicrobiales</taxon>
        <taxon>Notoacmeibacteraceae</taxon>
        <taxon>Notoacmeibacter</taxon>
    </lineage>
</organism>
<evidence type="ECO:0000313" key="14">
    <source>
        <dbReference type="EMBL" id="RLQ86954.1"/>
    </source>
</evidence>
<proteinExistence type="predicted"/>
<dbReference type="AlphaFoldDB" id="A0A3L7J948"/>
<dbReference type="InterPro" id="IPR000700">
    <property type="entry name" value="PAS-assoc_C"/>
</dbReference>
<comment type="catalytic activity">
    <reaction evidence="1">
        <text>ATP + protein L-histidine = ADP + protein N-phospho-L-histidine.</text>
        <dbReference type="EC" id="2.7.13.3"/>
    </reaction>
</comment>
<dbReference type="PANTHER" id="PTHR47429:SF2">
    <property type="entry name" value="PROTEIN TWIN LOV 1"/>
    <property type="match status" value="1"/>
</dbReference>
<evidence type="ECO:0000259" key="12">
    <source>
        <dbReference type="PROSITE" id="PS50112"/>
    </source>
</evidence>
<dbReference type="Gene3D" id="3.30.450.20">
    <property type="entry name" value="PAS domain"/>
    <property type="match status" value="1"/>
</dbReference>
<dbReference type="SUPFAM" id="SSF55874">
    <property type="entry name" value="ATPase domain of HSP90 chaperone/DNA topoisomerase II/histidine kinase"/>
    <property type="match status" value="1"/>
</dbReference>
<reference evidence="14 15" key="1">
    <citation type="submission" date="2018-10" db="EMBL/GenBank/DDBJ databases">
        <title>Notoacmeibacter sp. M2BS9Y-3-1, whole genome shotgun sequence.</title>
        <authorList>
            <person name="Tuo L."/>
        </authorList>
    </citation>
    <scope>NUCLEOTIDE SEQUENCE [LARGE SCALE GENOMIC DNA]</scope>
    <source>
        <strain evidence="14 15">M2BS9Y-3-1</strain>
    </source>
</reference>
<feature type="domain" description="PAS" evidence="12">
    <location>
        <begin position="88"/>
        <end position="161"/>
    </location>
</feature>